<proteinExistence type="predicted"/>
<protein>
    <submittedName>
        <fullName evidence="1">Uncharacterized protein</fullName>
    </submittedName>
</protein>
<accession>A0A8J2NZS3</accession>
<organism evidence="1 2">
    <name type="scientific">Allacma fusca</name>
    <dbReference type="NCBI Taxonomy" id="39272"/>
    <lineage>
        <taxon>Eukaryota</taxon>
        <taxon>Metazoa</taxon>
        <taxon>Ecdysozoa</taxon>
        <taxon>Arthropoda</taxon>
        <taxon>Hexapoda</taxon>
        <taxon>Collembola</taxon>
        <taxon>Symphypleona</taxon>
        <taxon>Sminthuridae</taxon>
        <taxon>Allacma</taxon>
    </lineage>
</organism>
<gene>
    <name evidence="1" type="ORF">AFUS01_LOCUS15512</name>
</gene>
<keyword evidence="2" id="KW-1185">Reference proteome</keyword>
<dbReference type="AlphaFoldDB" id="A0A8J2NZS3"/>
<reference evidence="1" key="1">
    <citation type="submission" date="2021-06" db="EMBL/GenBank/DDBJ databases">
        <authorList>
            <person name="Hodson N. C."/>
            <person name="Mongue J. A."/>
            <person name="Jaron S. K."/>
        </authorList>
    </citation>
    <scope>NUCLEOTIDE SEQUENCE</scope>
</reference>
<name>A0A8J2NZS3_9HEXA</name>
<sequence length="73" mass="8241">MGLSDPPQPKLGLTRCFFLPTFPLRPGLFIGGPNCKKQVYPWEQASKIYCKTERSCLLWNFTVGPTRIIPVDA</sequence>
<evidence type="ECO:0000313" key="1">
    <source>
        <dbReference type="EMBL" id="CAG7726605.1"/>
    </source>
</evidence>
<evidence type="ECO:0000313" key="2">
    <source>
        <dbReference type="Proteomes" id="UP000708208"/>
    </source>
</evidence>
<dbReference type="Proteomes" id="UP000708208">
    <property type="component" value="Unassembled WGS sequence"/>
</dbReference>
<comment type="caution">
    <text evidence="1">The sequence shown here is derived from an EMBL/GenBank/DDBJ whole genome shotgun (WGS) entry which is preliminary data.</text>
</comment>
<dbReference type="EMBL" id="CAJVCH010137726">
    <property type="protein sequence ID" value="CAG7726605.1"/>
    <property type="molecule type" value="Genomic_DNA"/>
</dbReference>